<dbReference type="HOGENOM" id="CLU_2810433_0_0_11"/>
<dbReference type="RefSeq" id="WP_014179560.1">
    <property type="nucleotide sequence ID" value="NC_016582.1"/>
</dbReference>
<accession>D7C1P5</accession>
<reference evidence="1 2" key="1">
    <citation type="journal article" date="2010" name="J. Bacteriol.">
        <title>Genome sequence of the milbemycin-producing bacterium Streptomyces bingchenggensis.</title>
        <authorList>
            <person name="Wang X.J."/>
            <person name="Yan Y.J."/>
            <person name="Zhang B."/>
            <person name="An J."/>
            <person name="Wang J.J."/>
            <person name="Tian J."/>
            <person name="Jiang L."/>
            <person name="Chen Y.H."/>
            <person name="Huang S.X."/>
            <person name="Yin M."/>
            <person name="Zhang J."/>
            <person name="Gao A.L."/>
            <person name="Liu C.X."/>
            <person name="Zhu Z.X."/>
            <person name="Xiang W.S."/>
        </authorList>
    </citation>
    <scope>NUCLEOTIDE SEQUENCE [LARGE SCALE GENOMIC DNA]</scope>
    <source>
        <strain evidence="1 2">BCW-1</strain>
    </source>
</reference>
<name>D7C1P5_STRBB</name>
<dbReference type="NCBIfam" id="NF000539">
    <property type="entry name" value="plantaricin"/>
    <property type="match status" value="1"/>
</dbReference>
<sequence length="67" mass="7277">MHQEFEGDISLVEELAEQDLHDAAQHGGTISPIDTVKIIFRVSSHFGGNGGFGLFCTLSKECQPNCN</sequence>
<dbReference type="Proteomes" id="UP000000377">
    <property type="component" value="Chromosome"/>
</dbReference>
<gene>
    <name evidence="1" type="ordered locus">SBI_06990</name>
</gene>
<organism evidence="1 2">
    <name type="scientific">Streptomyces bingchenggensis (strain BCW-1)</name>
    <dbReference type="NCBI Taxonomy" id="749414"/>
    <lineage>
        <taxon>Bacteria</taxon>
        <taxon>Bacillati</taxon>
        <taxon>Actinomycetota</taxon>
        <taxon>Actinomycetes</taxon>
        <taxon>Kitasatosporales</taxon>
        <taxon>Streptomycetaceae</taxon>
        <taxon>Streptomyces</taxon>
    </lineage>
</organism>
<dbReference type="EMBL" id="CP002047">
    <property type="protein sequence ID" value="ADI10110.1"/>
    <property type="molecule type" value="Genomic_DNA"/>
</dbReference>
<proteinExistence type="predicted"/>
<keyword evidence="2" id="KW-1185">Reference proteome</keyword>
<dbReference type="PATRIC" id="fig|749414.3.peg.7189"/>
<dbReference type="AlphaFoldDB" id="D7C1P5"/>
<dbReference type="KEGG" id="sbh:SBI_06990"/>
<evidence type="ECO:0008006" key="3">
    <source>
        <dbReference type="Google" id="ProtNLM"/>
    </source>
</evidence>
<evidence type="ECO:0000313" key="1">
    <source>
        <dbReference type="EMBL" id="ADI10110.1"/>
    </source>
</evidence>
<protein>
    <recommendedName>
        <fullName evidence="3">Lantibiotic</fullName>
    </recommendedName>
</protein>
<evidence type="ECO:0000313" key="2">
    <source>
        <dbReference type="Proteomes" id="UP000000377"/>
    </source>
</evidence>
<dbReference type="STRING" id="749414.SBI_06990"/>